<gene>
    <name evidence="1" type="primary">jg14536</name>
    <name evidence="1" type="ORF">PAEG_LOCUS7883</name>
</gene>
<dbReference type="EMBL" id="CAKXAJ010022962">
    <property type="protein sequence ID" value="CAH2227354.1"/>
    <property type="molecule type" value="Genomic_DNA"/>
</dbReference>
<evidence type="ECO:0000313" key="1">
    <source>
        <dbReference type="EMBL" id="CAH2227354.1"/>
    </source>
</evidence>
<sequence length="53" mass="5388">LSRHAGYLNGCIENDAYILCTGEMPGDHTGSAAILVSPIVQASARAGGLSCLI</sequence>
<dbReference type="AlphaFoldDB" id="A0A8S4R3Y4"/>
<organism evidence="1 2">
    <name type="scientific">Pararge aegeria aegeria</name>
    <dbReference type="NCBI Taxonomy" id="348720"/>
    <lineage>
        <taxon>Eukaryota</taxon>
        <taxon>Metazoa</taxon>
        <taxon>Ecdysozoa</taxon>
        <taxon>Arthropoda</taxon>
        <taxon>Hexapoda</taxon>
        <taxon>Insecta</taxon>
        <taxon>Pterygota</taxon>
        <taxon>Neoptera</taxon>
        <taxon>Endopterygota</taxon>
        <taxon>Lepidoptera</taxon>
        <taxon>Glossata</taxon>
        <taxon>Ditrysia</taxon>
        <taxon>Papilionoidea</taxon>
        <taxon>Nymphalidae</taxon>
        <taxon>Satyrinae</taxon>
        <taxon>Satyrini</taxon>
        <taxon>Parargina</taxon>
        <taxon>Pararge</taxon>
    </lineage>
</organism>
<protein>
    <submittedName>
        <fullName evidence="1">Jg14536 protein</fullName>
    </submittedName>
</protein>
<accession>A0A8S4R3Y4</accession>
<reference evidence="1" key="1">
    <citation type="submission" date="2022-03" db="EMBL/GenBank/DDBJ databases">
        <authorList>
            <person name="Lindestad O."/>
        </authorList>
    </citation>
    <scope>NUCLEOTIDE SEQUENCE</scope>
</reference>
<evidence type="ECO:0000313" key="2">
    <source>
        <dbReference type="Proteomes" id="UP000838756"/>
    </source>
</evidence>
<proteinExistence type="predicted"/>
<feature type="non-terminal residue" evidence="1">
    <location>
        <position position="1"/>
    </location>
</feature>
<name>A0A8S4R3Y4_9NEOP</name>
<dbReference type="Proteomes" id="UP000838756">
    <property type="component" value="Unassembled WGS sequence"/>
</dbReference>
<comment type="caution">
    <text evidence="1">The sequence shown here is derived from an EMBL/GenBank/DDBJ whole genome shotgun (WGS) entry which is preliminary data.</text>
</comment>
<keyword evidence="2" id="KW-1185">Reference proteome</keyword>